<comment type="caution">
    <text evidence="2">The sequence shown here is derived from an EMBL/GenBank/DDBJ whole genome shotgun (WGS) entry which is preliminary data.</text>
</comment>
<proteinExistence type="predicted"/>
<name>A0A833WTN4_PHYIN</name>
<gene>
    <name evidence="2" type="ORF">GN244_ATG11153</name>
</gene>
<feature type="region of interest" description="Disordered" evidence="1">
    <location>
        <begin position="1"/>
        <end position="66"/>
    </location>
</feature>
<sequence>MGLSGSESDGDLRRINVATAEGEDQTQRSSRQETDRVDRATPSETLAPGDPEPGERRPHGRGTFQR</sequence>
<evidence type="ECO:0000313" key="2">
    <source>
        <dbReference type="EMBL" id="KAF4036816.1"/>
    </source>
</evidence>
<organism evidence="2 3">
    <name type="scientific">Phytophthora infestans</name>
    <name type="common">Potato late blight agent</name>
    <name type="synonym">Botrytis infestans</name>
    <dbReference type="NCBI Taxonomy" id="4787"/>
    <lineage>
        <taxon>Eukaryota</taxon>
        <taxon>Sar</taxon>
        <taxon>Stramenopiles</taxon>
        <taxon>Oomycota</taxon>
        <taxon>Peronosporomycetes</taxon>
        <taxon>Peronosporales</taxon>
        <taxon>Peronosporaceae</taxon>
        <taxon>Phytophthora</taxon>
    </lineage>
</organism>
<dbReference type="AlphaFoldDB" id="A0A833WTN4"/>
<evidence type="ECO:0000256" key="1">
    <source>
        <dbReference type="SAM" id="MobiDB-lite"/>
    </source>
</evidence>
<protein>
    <submittedName>
        <fullName evidence="2">Uncharacterized protein</fullName>
    </submittedName>
</protein>
<evidence type="ECO:0000313" key="3">
    <source>
        <dbReference type="Proteomes" id="UP000602510"/>
    </source>
</evidence>
<dbReference type="EMBL" id="WSZM01000261">
    <property type="protein sequence ID" value="KAF4036816.1"/>
    <property type="molecule type" value="Genomic_DNA"/>
</dbReference>
<reference evidence="2" key="1">
    <citation type="submission" date="2020-04" db="EMBL/GenBank/DDBJ databases">
        <title>Hybrid Assembly of Korean Phytophthora infestans isolates.</title>
        <authorList>
            <person name="Prokchorchik M."/>
            <person name="Lee Y."/>
            <person name="Seo J."/>
            <person name="Cho J.-H."/>
            <person name="Park Y.-E."/>
            <person name="Jang D.-C."/>
            <person name="Im J.-S."/>
            <person name="Choi J.-G."/>
            <person name="Park H.-J."/>
            <person name="Lee G.-B."/>
            <person name="Lee Y.-G."/>
            <person name="Hong S.-Y."/>
            <person name="Cho K."/>
            <person name="Sohn K.H."/>
        </authorList>
    </citation>
    <scope>NUCLEOTIDE SEQUENCE</scope>
    <source>
        <strain evidence="2">KR_1_A1</strain>
    </source>
</reference>
<feature type="compositionally biased region" description="Basic and acidic residues" evidence="1">
    <location>
        <begin position="30"/>
        <end position="41"/>
    </location>
</feature>
<dbReference type="Proteomes" id="UP000602510">
    <property type="component" value="Unassembled WGS sequence"/>
</dbReference>
<accession>A0A833WTN4</accession>
<keyword evidence="3" id="KW-1185">Reference proteome</keyword>